<dbReference type="RefSeq" id="XP_011132991.1">
    <property type="nucleotide sequence ID" value="XM_011134689.1"/>
</dbReference>
<dbReference type="EMBL" id="AFNH02001173">
    <property type="protein sequence ID" value="EZG43836.1"/>
    <property type="molecule type" value="Genomic_DNA"/>
</dbReference>
<dbReference type="GeneID" id="22915484"/>
<evidence type="ECO:0000256" key="1">
    <source>
        <dbReference type="SAM" id="SignalP"/>
    </source>
</evidence>
<protein>
    <recommendedName>
        <fullName evidence="4">Transmembrane protein</fullName>
    </recommendedName>
</protein>
<dbReference type="Proteomes" id="UP000019763">
    <property type="component" value="Unassembled WGS sequence"/>
</dbReference>
<feature type="chain" id="PRO_5001511374" description="Transmembrane protein" evidence="1">
    <location>
        <begin position="19"/>
        <end position="87"/>
    </location>
</feature>
<organism evidence="2 3">
    <name type="scientific">Gregarina niphandrodes</name>
    <name type="common">Septate eugregarine</name>
    <dbReference type="NCBI Taxonomy" id="110365"/>
    <lineage>
        <taxon>Eukaryota</taxon>
        <taxon>Sar</taxon>
        <taxon>Alveolata</taxon>
        <taxon>Apicomplexa</taxon>
        <taxon>Conoidasida</taxon>
        <taxon>Gregarinasina</taxon>
        <taxon>Eugregarinorida</taxon>
        <taxon>Gregarinidae</taxon>
        <taxon>Gregarina</taxon>
    </lineage>
</organism>
<dbReference type="VEuPathDB" id="CryptoDB:GNI_157610"/>
<accession>A0A023AYU5</accession>
<comment type="caution">
    <text evidence="2">The sequence shown here is derived from an EMBL/GenBank/DDBJ whole genome shotgun (WGS) entry which is preliminary data.</text>
</comment>
<gene>
    <name evidence="2" type="ORF">GNI_157610</name>
</gene>
<keyword evidence="3" id="KW-1185">Reference proteome</keyword>
<dbReference type="AlphaFoldDB" id="A0A023AYU5"/>
<reference evidence="2" key="1">
    <citation type="submission" date="2013-12" db="EMBL/GenBank/DDBJ databases">
        <authorList>
            <person name="Omoto C.K."/>
            <person name="Sibley D."/>
            <person name="Venepally P."/>
            <person name="Hadjithomas M."/>
            <person name="Karamycheva S."/>
            <person name="Brunk B."/>
            <person name="Roos D."/>
            <person name="Caler E."/>
            <person name="Lorenzi H."/>
        </authorList>
    </citation>
    <scope>NUCLEOTIDE SEQUENCE</scope>
</reference>
<sequence length="87" mass="10115">MRYFLCMALTYAFDLSSLAPLGDSPNTRPVANVHAPIMNPIIEGYVPRLGNEWFHPSDYRLKHQNSVAWRRLHRGARVLESIAEEYW</sequence>
<keyword evidence="1" id="KW-0732">Signal</keyword>
<proteinExistence type="predicted"/>
<evidence type="ECO:0008006" key="4">
    <source>
        <dbReference type="Google" id="ProtNLM"/>
    </source>
</evidence>
<feature type="signal peptide" evidence="1">
    <location>
        <begin position="1"/>
        <end position="18"/>
    </location>
</feature>
<evidence type="ECO:0000313" key="2">
    <source>
        <dbReference type="EMBL" id="EZG43836.1"/>
    </source>
</evidence>
<name>A0A023AYU5_GRENI</name>
<evidence type="ECO:0000313" key="3">
    <source>
        <dbReference type="Proteomes" id="UP000019763"/>
    </source>
</evidence>